<dbReference type="InterPro" id="IPR043502">
    <property type="entry name" value="DNA/RNA_pol_sf"/>
</dbReference>
<dbReference type="STRING" id="22663.A0A2I0JJM8"/>
<evidence type="ECO:0000313" key="4">
    <source>
        <dbReference type="EMBL" id="PKI56472.1"/>
    </source>
</evidence>
<accession>A0A2I0JJM8</accession>
<keyword evidence="1" id="KW-0175">Coiled coil</keyword>
<feature type="region of interest" description="Disordered" evidence="2">
    <location>
        <begin position="376"/>
        <end position="395"/>
    </location>
</feature>
<feature type="region of interest" description="Disordered" evidence="2">
    <location>
        <begin position="418"/>
        <end position="454"/>
    </location>
</feature>
<feature type="region of interest" description="Disordered" evidence="2">
    <location>
        <begin position="629"/>
        <end position="684"/>
    </location>
</feature>
<sequence>MGSRRQDRMAFRLDASSCIDTLDGVLSARRISRVPALDLRHPPVPIRAKPHPGGPMITGCLGIVGVPLLSHLGSTLIFPDRIRELHRQWDASTIQRLYFPEHPTDEERALSATSAYVAQFYSQGPTSPQRSQTALMPRATPTSALEAESSTQAAMRAKLHSIREERDRLRCELVDSRTEVGDYRELQTELARARVTILDREMARLSATLDRTRARARRAPIPRISGRPHFALARTYAALSRPSSAKGCWPMFMFLFLPCAEVNPPALAHSQSLPTHAPPPPTPAGVSPAYSGAPSMHLPPPTSLGAPLPRVLPASSTSDDHARIAALEGTRTESRILELHASFGTRANSRPDLLNSTDTSPGECGCSRPANNAHVHGSPVHQPLSAATGPHGRPSSTGNILIFRSGLVRATTGLHTGPSRSLYRPSTDGFSGVKRTCSSSPSSRRTSSLPERRLKRMEETIRALQANETRPNASYGDCSLFLDMRLPLKVRIPEFKTYEGTTDPRQHLRHYRGKMLQYWDCEEFVIHSFQDSLSGSALDWFKSLKAEDIPTWADLSRKFIDQFEEYATKWRAQAAKHIPPISEVQQIQLFYSTLRGVYYSHLLAHTSSFSNLIEAGKKLDLGIKLGRMEGPTSKGEESSKKASVTTTSSSGRRGKEISVNAVNPAHTTPQQYSAPGVESPSTGAAESCFTRSTGRRHAIPISQAVHTSTCSPFSTYIDNSLRAIRFSRYPRARTLTRPLKISLNTANIIKANPLFDHRSSSGSSINMITICTLGEDANAQDNPLPFVIDYTLEKPTVGFAGHMASPAPFVVDIPTREPYSDNKVPWTYEGGIGGIEQQFSVMGVTRSGRVYENPVIIDKGKASTAEVGVVPESTPFPSKRMNVDLNGVRPSETAVRAFDGSQREANEEIDFLIDVGPCSFSITFQKLITVKGEEDYAIYKETAVPYISVGDDENLPFHSFETISFIRDYGKIGPFRADPMIGKVLLRHNYIPSADLEARGQGINRPIEVEEYKNRRGLGFRRSCHEIIEARKGNHLHGLATHYGKLNRGIPVPPLSHFFPGPPHIIGGTLDGPSSDSDDTPVALSTVYAFTEEIPSWVHIRLVQENEGLDNWTSVPRYSAVIADMLHSNPNLRHFDSNPFEERLEESLRRLEDHQITSVEPTEEINVGIEEESRTLKIGTALDPAQRARMIDFLREYQEFPPKRQQLRRQRASLLLRIKEEVVKQINAGFLEVCNYSEWVANIVPVEKKDGRVRVCVDYRDLNKASP</sequence>
<dbReference type="Proteomes" id="UP000233551">
    <property type="component" value="Unassembled WGS sequence"/>
</dbReference>
<keyword evidence="5" id="KW-1185">Reference proteome</keyword>
<feature type="coiled-coil region" evidence="1">
    <location>
        <begin position="152"/>
        <end position="179"/>
    </location>
</feature>
<dbReference type="InterPro" id="IPR005162">
    <property type="entry name" value="Retrotrans_gag_dom"/>
</dbReference>
<proteinExistence type="predicted"/>
<reference evidence="4 5" key="1">
    <citation type="submission" date="2017-11" db="EMBL/GenBank/DDBJ databases">
        <title>De-novo sequencing of pomegranate (Punica granatum L.) genome.</title>
        <authorList>
            <person name="Akparov Z."/>
            <person name="Amiraslanov A."/>
            <person name="Hajiyeva S."/>
            <person name="Abbasov M."/>
            <person name="Kaur K."/>
            <person name="Hamwieh A."/>
            <person name="Solovyev V."/>
            <person name="Salamov A."/>
            <person name="Braich B."/>
            <person name="Kosarev P."/>
            <person name="Mahmoud A."/>
            <person name="Hajiyev E."/>
            <person name="Babayeva S."/>
            <person name="Izzatullayeva V."/>
            <person name="Mammadov A."/>
            <person name="Mammadov A."/>
            <person name="Sharifova S."/>
            <person name="Ojaghi J."/>
            <person name="Eynullazada K."/>
            <person name="Bayramov B."/>
            <person name="Abdulazimova A."/>
            <person name="Shahmuradov I."/>
        </authorList>
    </citation>
    <scope>NUCLEOTIDE SEQUENCE [LARGE SCALE GENOMIC DNA]</scope>
    <source>
        <strain evidence="5">cv. AG2017</strain>
        <tissue evidence="4">Leaf</tissue>
    </source>
</reference>
<protein>
    <recommendedName>
        <fullName evidence="3">Retrotransposon gag domain-containing protein</fullName>
    </recommendedName>
</protein>
<dbReference type="AlphaFoldDB" id="A0A2I0JJM8"/>
<evidence type="ECO:0000256" key="2">
    <source>
        <dbReference type="SAM" id="MobiDB-lite"/>
    </source>
</evidence>
<feature type="compositionally biased region" description="Low complexity" evidence="2">
    <location>
        <begin position="641"/>
        <end position="650"/>
    </location>
</feature>
<dbReference type="Pfam" id="PF03732">
    <property type="entry name" value="Retrotrans_gag"/>
    <property type="match status" value="1"/>
</dbReference>
<evidence type="ECO:0000259" key="3">
    <source>
        <dbReference type="Pfam" id="PF03732"/>
    </source>
</evidence>
<feature type="compositionally biased region" description="Low complexity" evidence="2">
    <location>
        <begin position="435"/>
        <end position="449"/>
    </location>
</feature>
<organism evidence="4 5">
    <name type="scientific">Punica granatum</name>
    <name type="common">Pomegranate</name>
    <dbReference type="NCBI Taxonomy" id="22663"/>
    <lineage>
        <taxon>Eukaryota</taxon>
        <taxon>Viridiplantae</taxon>
        <taxon>Streptophyta</taxon>
        <taxon>Embryophyta</taxon>
        <taxon>Tracheophyta</taxon>
        <taxon>Spermatophyta</taxon>
        <taxon>Magnoliopsida</taxon>
        <taxon>eudicotyledons</taxon>
        <taxon>Gunneridae</taxon>
        <taxon>Pentapetalae</taxon>
        <taxon>rosids</taxon>
        <taxon>malvids</taxon>
        <taxon>Myrtales</taxon>
        <taxon>Lythraceae</taxon>
        <taxon>Punica</taxon>
    </lineage>
</organism>
<feature type="domain" description="Retrotransposon gag" evidence="3">
    <location>
        <begin position="531"/>
        <end position="573"/>
    </location>
</feature>
<evidence type="ECO:0000313" key="5">
    <source>
        <dbReference type="Proteomes" id="UP000233551"/>
    </source>
</evidence>
<dbReference type="EMBL" id="PGOL01001597">
    <property type="protein sequence ID" value="PKI56472.1"/>
    <property type="molecule type" value="Genomic_DNA"/>
</dbReference>
<dbReference type="Gene3D" id="3.10.10.10">
    <property type="entry name" value="HIV Type 1 Reverse Transcriptase, subunit A, domain 1"/>
    <property type="match status" value="1"/>
</dbReference>
<feature type="region of interest" description="Disordered" evidence="2">
    <location>
        <begin position="268"/>
        <end position="319"/>
    </location>
</feature>
<comment type="caution">
    <text evidence="4">The sequence shown here is derived from an EMBL/GenBank/DDBJ whole genome shotgun (WGS) entry which is preliminary data.</text>
</comment>
<dbReference type="SUPFAM" id="SSF56672">
    <property type="entry name" value="DNA/RNA polymerases"/>
    <property type="match status" value="1"/>
</dbReference>
<dbReference type="PANTHER" id="PTHR33223:SF8">
    <property type="entry name" value="OS04G0172440 PROTEIN"/>
    <property type="match status" value="1"/>
</dbReference>
<gene>
    <name evidence="4" type="ORF">CRG98_023110</name>
</gene>
<feature type="compositionally biased region" description="Polar residues" evidence="2">
    <location>
        <begin position="665"/>
        <end position="684"/>
    </location>
</feature>
<dbReference type="PANTHER" id="PTHR33223">
    <property type="entry name" value="CCHC-TYPE DOMAIN-CONTAINING PROTEIN"/>
    <property type="match status" value="1"/>
</dbReference>
<name>A0A2I0JJM8_PUNGR</name>
<evidence type="ECO:0000256" key="1">
    <source>
        <dbReference type="SAM" id="Coils"/>
    </source>
</evidence>